<dbReference type="Proteomes" id="UP000698963">
    <property type="component" value="Unassembled WGS sequence"/>
</dbReference>
<evidence type="ECO:0000313" key="3">
    <source>
        <dbReference type="EMBL" id="HJD96964.1"/>
    </source>
</evidence>
<dbReference type="InterPro" id="IPR032465">
    <property type="entry name" value="ACMSD"/>
</dbReference>
<accession>A0A921DQW3</accession>
<proteinExistence type="predicted"/>
<sequence>MIFDFRLRPPYKGFKNLGIFSPVCNEAAPQKYHGIPSEAAEKKDLDLFWKEMEEAGISAGVIIGRQVPNDAASVPNDDILAMAREFPGKIIPFGSLDITHGVSATMDELERCLEGGIKGVAMEPAYAIPPRKADANVLYPLYARCEKAGIPMVLTLSFFQGTLEYSDPATVQHVANDFPNLQIVVAHGCYPWIPMIFQVAITNKNVWLLPDIYMLNPTAPGNQMFGDAMKWLDGERILYGSAWPCYNMKQAIQDLERFNFSPEHKEKFFYKNAEKLLGMKLV</sequence>
<dbReference type="EMBL" id="DYZA01000090">
    <property type="protein sequence ID" value="HJD96964.1"/>
    <property type="molecule type" value="Genomic_DNA"/>
</dbReference>
<feature type="domain" description="Amidohydrolase-related" evidence="2">
    <location>
        <begin position="68"/>
        <end position="278"/>
    </location>
</feature>
<dbReference type="Pfam" id="PF04909">
    <property type="entry name" value="Amidohydro_2"/>
    <property type="match status" value="1"/>
</dbReference>
<gene>
    <name evidence="3" type="ORF">K8W16_04900</name>
</gene>
<protein>
    <submittedName>
        <fullName evidence="3">Amidohydrolase family protein</fullName>
    </submittedName>
</protein>
<dbReference type="GO" id="GO:0016787">
    <property type="term" value="F:hydrolase activity"/>
    <property type="evidence" value="ECO:0007669"/>
    <property type="project" value="InterPro"/>
</dbReference>
<dbReference type="PANTHER" id="PTHR21240">
    <property type="entry name" value="2-AMINO-3-CARBOXYLMUCONATE-6-SEMIALDEHYDE DECARBOXYLASE"/>
    <property type="match status" value="1"/>
</dbReference>
<dbReference type="AlphaFoldDB" id="A0A921DQW3"/>
<name>A0A921DQW3_9BACT</name>
<comment type="caution">
    <text evidence="3">The sequence shown here is derived from an EMBL/GenBank/DDBJ whole genome shotgun (WGS) entry which is preliminary data.</text>
</comment>
<dbReference type="InterPro" id="IPR006680">
    <property type="entry name" value="Amidohydro-rel"/>
</dbReference>
<dbReference type="InterPro" id="IPR032466">
    <property type="entry name" value="Metal_Hydrolase"/>
</dbReference>
<dbReference type="RefSeq" id="WP_304121639.1">
    <property type="nucleotide sequence ID" value="NZ_DYZA01000090.1"/>
</dbReference>
<organism evidence="3 4">
    <name type="scientific">Mailhella massiliensis</name>
    <dbReference type="NCBI Taxonomy" id="1903261"/>
    <lineage>
        <taxon>Bacteria</taxon>
        <taxon>Pseudomonadati</taxon>
        <taxon>Thermodesulfobacteriota</taxon>
        <taxon>Desulfovibrionia</taxon>
        <taxon>Desulfovibrionales</taxon>
        <taxon>Desulfovibrionaceae</taxon>
        <taxon>Mailhella</taxon>
    </lineage>
</organism>
<evidence type="ECO:0000259" key="2">
    <source>
        <dbReference type="Pfam" id="PF04909"/>
    </source>
</evidence>
<dbReference type="SUPFAM" id="SSF51556">
    <property type="entry name" value="Metallo-dependent hydrolases"/>
    <property type="match status" value="1"/>
</dbReference>
<reference evidence="3" key="2">
    <citation type="submission" date="2021-09" db="EMBL/GenBank/DDBJ databases">
        <authorList>
            <person name="Gilroy R."/>
        </authorList>
    </citation>
    <scope>NUCLEOTIDE SEQUENCE</scope>
    <source>
        <strain evidence="3">ChiGjej2B2-19336</strain>
    </source>
</reference>
<dbReference type="Gene3D" id="3.20.20.140">
    <property type="entry name" value="Metal-dependent hydrolases"/>
    <property type="match status" value="1"/>
</dbReference>
<dbReference type="GO" id="GO:0016831">
    <property type="term" value="F:carboxy-lyase activity"/>
    <property type="evidence" value="ECO:0007669"/>
    <property type="project" value="InterPro"/>
</dbReference>
<evidence type="ECO:0000256" key="1">
    <source>
        <dbReference type="ARBA" id="ARBA00023239"/>
    </source>
</evidence>
<reference evidence="3" key="1">
    <citation type="journal article" date="2021" name="PeerJ">
        <title>Extensive microbial diversity within the chicken gut microbiome revealed by metagenomics and culture.</title>
        <authorList>
            <person name="Gilroy R."/>
            <person name="Ravi A."/>
            <person name="Getino M."/>
            <person name="Pursley I."/>
            <person name="Horton D.L."/>
            <person name="Alikhan N.F."/>
            <person name="Baker D."/>
            <person name="Gharbi K."/>
            <person name="Hall N."/>
            <person name="Watson M."/>
            <person name="Adriaenssens E.M."/>
            <person name="Foster-Nyarko E."/>
            <person name="Jarju S."/>
            <person name="Secka A."/>
            <person name="Antonio M."/>
            <person name="Oren A."/>
            <person name="Chaudhuri R.R."/>
            <person name="La Ragione R."/>
            <person name="Hildebrand F."/>
            <person name="Pallen M.J."/>
        </authorList>
    </citation>
    <scope>NUCLEOTIDE SEQUENCE</scope>
    <source>
        <strain evidence="3">ChiGjej2B2-19336</strain>
    </source>
</reference>
<evidence type="ECO:0000313" key="4">
    <source>
        <dbReference type="Proteomes" id="UP000698963"/>
    </source>
</evidence>
<keyword evidence="1" id="KW-0456">Lyase</keyword>